<dbReference type="PANTHER" id="PTHR22807">
    <property type="entry name" value="NOP2 YEAST -RELATED NOL1/NOP2/FMU SUN DOMAIN-CONTAINING"/>
    <property type="match status" value="1"/>
</dbReference>
<dbReference type="Gene3D" id="1.10.940.10">
    <property type="entry name" value="NusB-like"/>
    <property type="match status" value="1"/>
</dbReference>
<keyword evidence="3 6" id="KW-0808">Transferase</keyword>
<evidence type="ECO:0000256" key="6">
    <source>
        <dbReference type="PROSITE-ProRule" id="PRU01023"/>
    </source>
</evidence>
<dbReference type="PANTHER" id="PTHR22807:SF61">
    <property type="entry name" value="NOL1_NOP2_SUN FAMILY PROTEIN _ ANTITERMINATION NUSB DOMAIN-CONTAINING PROTEIN"/>
    <property type="match status" value="1"/>
</dbReference>
<feature type="binding site" evidence="6">
    <location>
        <position position="259"/>
    </location>
    <ligand>
        <name>S-adenosyl-L-methionine</name>
        <dbReference type="ChEBI" id="CHEBI:59789"/>
    </ligand>
</feature>
<dbReference type="InterPro" id="IPR006027">
    <property type="entry name" value="NusB_RsmB_TIM44"/>
</dbReference>
<proteinExistence type="inferred from homology"/>
<feature type="domain" description="SAM-dependent MTase RsmB/NOP-type" evidence="7">
    <location>
        <begin position="129"/>
        <end position="420"/>
    </location>
</feature>
<evidence type="ECO:0000256" key="2">
    <source>
        <dbReference type="ARBA" id="ARBA00022603"/>
    </source>
</evidence>
<sequence length="421" mass="43980">MTARTVAAGLVAGVLNDRCTLADQIARGALDPLPAGERARAQRLALVTLRRLGPVDRVLKPLLRKAPPPMVHAVLRVATAEILGEGAQAHGVVSSAVDAIRKGGRALEGYAGLANAVLRRVADYPVDDFAALPPQELPGWLRGRLMSAWGKAATRAMEVAHAAGASLDLTPRDGDAGALAARLGGLALPTGSVRLTARAQVSDLPGYAAGDWWVQDAAAALPARALEVRPGERVLDLCAAPGGKTLQLAAAGADVTALDLSAPRMERVRQNLARCGLSAQTVVADALDWSAPAPFDAVLLDAPCSATGTIRRHPDLPFVRSSDGLKALFALQAALIDRAIGFLRPGGRLVFSTCSLLPDEGEGQVTAALARHPGLEIETPMITGTDPGWSSREGGLRLRPDYWPDLGGMDGFYLARVRLPA</sequence>
<dbReference type="GO" id="GO:0032259">
    <property type="term" value="P:methylation"/>
    <property type="evidence" value="ECO:0007669"/>
    <property type="project" value="UniProtKB-KW"/>
</dbReference>
<evidence type="ECO:0000256" key="3">
    <source>
        <dbReference type="ARBA" id="ARBA00022679"/>
    </source>
</evidence>
<evidence type="ECO:0000256" key="1">
    <source>
        <dbReference type="ARBA" id="ARBA00007494"/>
    </source>
</evidence>
<dbReference type="Gene3D" id="3.40.50.150">
    <property type="entry name" value="Vaccinia Virus protein VP39"/>
    <property type="match status" value="1"/>
</dbReference>
<organism evidence="8 9">
    <name type="scientific">Albidovulum sediminis</name>
    <dbReference type="NCBI Taxonomy" id="3066345"/>
    <lineage>
        <taxon>Bacteria</taxon>
        <taxon>Pseudomonadati</taxon>
        <taxon>Pseudomonadota</taxon>
        <taxon>Alphaproteobacteria</taxon>
        <taxon>Rhodobacterales</taxon>
        <taxon>Paracoccaceae</taxon>
        <taxon>Albidovulum</taxon>
    </lineage>
</organism>
<feature type="binding site" evidence="6">
    <location>
        <begin position="238"/>
        <end position="244"/>
    </location>
    <ligand>
        <name>S-adenosyl-L-methionine</name>
        <dbReference type="ChEBI" id="CHEBI:59789"/>
    </ligand>
</feature>
<evidence type="ECO:0000313" key="8">
    <source>
        <dbReference type="EMBL" id="MCT8330872.1"/>
    </source>
</evidence>
<evidence type="ECO:0000256" key="5">
    <source>
        <dbReference type="ARBA" id="ARBA00022884"/>
    </source>
</evidence>
<comment type="similarity">
    <text evidence="1 6">Belongs to the class I-like SAM-binding methyltransferase superfamily. RsmB/NOP family.</text>
</comment>
<reference evidence="9" key="1">
    <citation type="submission" date="2023-07" db="EMBL/GenBank/DDBJ databases">
        <title>Defluviimonas sediminis sp. nov., isolated from mangrove sediment.</title>
        <authorList>
            <person name="Liu L."/>
            <person name="Li J."/>
            <person name="Huang Y."/>
            <person name="Pan J."/>
            <person name="Li M."/>
        </authorList>
    </citation>
    <scope>NUCLEOTIDE SEQUENCE [LARGE SCALE GENOMIC DNA]</scope>
    <source>
        <strain evidence="9">FT324</strain>
    </source>
</reference>
<accession>A0ABT2NPL6</accession>
<dbReference type="PRINTS" id="PR02008">
    <property type="entry name" value="RCMTFAMILY"/>
</dbReference>
<keyword evidence="5 6" id="KW-0694">RNA-binding</keyword>
<feature type="binding site" evidence="6">
    <location>
        <position position="301"/>
    </location>
    <ligand>
        <name>S-adenosyl-L-methionine</name>
        <dbReference type="ChEBI" id="CHEBI:59789"/>
    </ligand>
</feature>
<evidence type="ECO:0000259" key="7">
    <source>
        <dbReference type="PROSITE" id="PS51686"/>
    </source>
</evidence>
<keyword evidence="9" id="KW-1185">Reference proteome</keyword>
<comment type="caution">
    <text evidence="8">The sequence shown here is derived from an EMBL/GenBank/DDBJ whole genome shotgun (WGS) entry which is preliminary data.</text>
</comment>
<dbReference type="InterPro" id="IPR001678">
    <property type="entry name" value="MeTrfase_RsmB-F_NOP2_dom"/>
</dbReference>
<dbReference type="InterPro" id="IPR029063">
    <property type="entry name" value="SAM-dependent_MTases_sf"/>
</dbReference>
<dbReference type="InterPro" id="IPR023267">
    <property type="entry name" value="RCMT"/>
</dbReference>
<dbReference type="Pfam" id="PF01029">
    <property type="entry name" value="NusB"/>
    <property type="match status" value="1"/>
</dbReference>
<evidence type="ECO:0000256" key="4">
    <source>
        <dbReference type="ARBA" id="ARBA00022691"/>
    </source>
</evidence>
<name>A0ABT2NPL6_9RHOB</name>
<protein>
    <submittedName>
        <fullName evidence="8">Methyltransferase domain-containing protein</fullName>
    </submittedName>
</protein>
<dbReference type="InterPro" id="IPR018314">
    <property type="entry name" value="RsmB/NOL1/NOP2-like_CS"/>
</dbReference>
<keyword evidence="2 6" id="KW-0489">Methyltransferase</keyword>
<dbReference type="InterPro" id="IPR049560">
    <property type="entry name" value="MeTrfase_RsmB-F_NOP2_cat"/>
</dbReference>
<feature type="binding site" evidence="6">
    <location>
        <position position="285"/>
    </location>
    <ligand>
        <name>S-adenosyl-L-methionine</name>
        <dbReference type="ChEBI" id="CHEBI:59789"/>
    </ligand>
</feature>
<dbReference type="PROSITE" id="PS51686">
    <property type="entry name" value="SAM_MT_RSMB_NOP"/>
    <property type="match status" value="1"/>
</dbReference>
<dbReference type="InterPro" id="IPR035926">
    <property type="entry name" value="NusB-like_sf"/>
</dbReference>
<dbReference type="Pfam" id="PF01189">
    <property type="entry name" value="Methyltr_RsmB-F"/>
    <property type="match status" value="1"/>
</dbReference>
<dbReference type="GO" id="GO:0008168">
    <property type="term" value="F:methyltransferase activity"/>
    <property type="evidence" value="ECO:0007669"/>
    <property type="project" value="UniProtKB-KW"/>
</dbReference>
<dbReference type="Proteomes" id="UP001205601">
    <property type="component" value="Unassembled WGS sequence"/>
</dbReference>
<dbReference type="PROSITE" id="PS01153">
    <property type="entry name" value="NOL1_NOP2_SUN"/>
    <property type="match status" value="1"/>
</dbReference>
<keyword evidence="4 6" id="KW-0949">S-adenosyl-L-methionine</keyword>
<gene>
    <name evidence="8" type="ORF">N5I32_15240</name>
</gene>
<evidence type="ECO:0000313" key="9">
    <source>
        <dbReference type="Proteomes" id="UP001205601"/>
    </source>
</evidence>
<dbReference type="SUPFAM" id="SSF53335">
    <property type="entry name" value="S-adenosyl-L-methionine-dependent methyltransferases"/>
    <property type="match status" value="1"/>
</dbReference>
<dbReference type="SUPFAM" id="SSF48013">
    <property type="entry name" value="NusB-like"/>
    <property type="match status" value="1"/>
</dbReference>
<dbReference type="EMBL" id="JAOCQF010000003">
    <property type="protein sequence ID" value="MCT8330872.1"/>
    <property type="molecule type" value="Genomic_DNA"/>
</dbReference>
<dbReference type="CDD" id="cd02440">
    <property type="entry name" value="AdoMet_MTases"/>
    <property type="match status" value="1"/>
</dbReference>
<feature type="active site" description="Nucleophile" evidence="6">
    <location>
        <position position="354"/>
    </location>
</feature>